<evidence type="ECO:0000256" key="3">
    <source>
        <dbReference type="ARBA" id="ARBA00022525"/>
    </source>
</evidence>
<name>A0A6P5AWK3_BRABE</name>
<dbReference type="PANTHER" id="PTHR15040">
    <property type="entry name" value="DERMATOPONTIN-RELATED"/>
    <property type="match status" value="1"/>
</dbReference>
<dbReference type="InterPro" id="IPR026645">
    <property type="entry name" value="Dermatopontin"/>
</dbReference>
<feature type="signal peptide" evidence="5">
    <location>
        <begin position="1"/>
        <end position="24"/>
    </location>
</feature>
<organism evidence="6 7">
    <name type="scientific">Branchiostoma belcheri</name>
    <name type="common">Amphioxus</name>
    <dbReference type="NCBI Taxonomy" id="7741"/>
    <lineage>
        <taxon>Eukaryota</taxon>
        <taxon>Metazoa</taxon>
        <taxon>Chordata</taxon>
        <taxon>Cephalochordata</taxon>
        <taxon>Leptocardii</taxon>
        <taxon>Amphioxiformes</taxon>
        <taxon>Branchiostomatidae</taxon>
        <taxon>Branchiostoma</taxon>
    </lineage>
</organism>
<dbReference type="PROSITE" id="PS51257">
    <property type="entry name" value="PROKAR_LIPOPROTEIN"/>
    <property type="match status" value="1"/>
</dbReference>
<dbReference type="PANTHER" id="PTHR15040:SF1">
    <property type="entry name" value="DERMATOPONTIN-LIKE ISOFORM X1"/>
    <property type="match status" value="1"/>
</dbReference>
<feature type="chain" id="PRO_5027565583" evidence="5">
    <location>
        <begin position="25"/>
        <end position="200"/>
    </location>
</feature>
<dbReference type="OrthoDB" id="5975249at2759"/>
<comment type="subcellular location">
    <subcellularLocation>
        <location evidence="1">Secreted</location>
    </subcellularLocation>
</comment>
<dbReference type="AlphaFoldDB" id="A0A6P5AWK3"/>
<dbReference type="Pfam" id="PF14704">
    <property type="entry name" value="DERM"/>
    <property type="match status" value="1"/>
</dbReference>
<dbReference type="KEGG" id="bbel:109486895"/>
<keyword evidence="5" id="KW-0732">Signal</keyword>
<evidence type="ECO:0000313" key="6">
    <source>
        <dbReference type="Proteomes" id="UP000515135"/>
    </source>
</evidence>
<reference evidence="7" key="1">
    <citation type="submission" date="2025-08" db="UniProtKB">
        <authorList>
            <consortium name="RefSeq"/>
        </authorList>
    </citation>
    <scope>IDENTIFICATION</scope>
    <source>
        <tissue evidence="7">Gonad</tissue>
    </source>
</reference>
<accession>A0A6P5AWK3</accession>
<evidence type="ECO:0000256" key="2">
    <source>
        <dbReference type="ARBA" id="ARBA00008712"/>
    </source>
</evidence>
<sequence length="200" mass="22883">MASARAWVFTVFLLACLLAGPTDGWGSRRRRRRRTCPANTAALPGALNTWDATFTFECPWNKAISRIKSVHCNTAEDRVWRFECQDASGISHLTQHYWTGWINDFDGGMGQNCPFNSVVTGFKSEHSNQHEDRRWKMKCSKKTGMVLHSCYTTGYVNSWDHAMDFTVPVHVSYYVTGMHGYHSNGAEDRLYQFRLCKVTP</sequence>
<proteinExistence type="inferred from homology"/>
<gene>
    <name evidence="7" type="primary">LOC109486895</name>
</gene>
<dbReference type="GeneID" id="109486895"/>
<dbReference type="GO" id="GO:0030199">
    <property type="term" value="P:collagen fibril organization"/>
    <property type="evidence" value="ECO:0007669"/>
    <property type="project" value="TreeGrafter"/>
</dbReference>
<dbReference type="GO" id="GO:0031012">
    <property type="term" value="C:extracellular matrix"/>
    <property type="evidence" value="ECO:0007669"/>
    <property type="project" value="TreeGrafter"/>
</dbReference>
<protein>
    <submittedName>
        <fullName evidence="7">Hemagglutinin/amebocyte aggregation factor-like</fullName>
    </submittedName>
</protein>
<keyword evidence="4" id="KW-1015">Disulfide bond</keyword>
<dbReference type="Proteomes" id="UP000515135">
    <property type="component" value="Unplaced"/>
</dbReference>
<evidence type="ECO:0000313" key="7">
    <source>
        <dbReference type="RefSeq" id="XP_019646361.1"/>
    </source>
</evidence>
<evidence type="ECO:0000256" key="4">
    <source>
        <dbReference type="ARBA" id="ARBA00023157"/>
    </source>
</evidence>
<evidence type="ECO:0000256" key="5">
    <source>
        <dbReference type="SAM" id="SignalP"/>
    </source>
</evidence>
<keyword evidence="6" id="KW-1185">Reference proteome</keyword>
<evidence type="ECO:0000256" key="1">
    <source>
        <dbReference type="ARBA" id="ARBA00004613"/>
    </source>
</evidence>
<keyword evidence="3" id="KW-0964">Secreted</keyword>
<comment type="similarity">
    <text evidence="2">Belongs to the dermatopontin family.</text>
</comment>
<dbReference type="GO" id="GO:0005615">
    <property type="term" value="C:extracellular space"/>
    <property type="evidence" value="ECO:0007669"/>
    <property type="project" value="TreeGrafter"/>
</dbReference>
<dbReference type="RefSeq" id="XP_019646361.1">
    <property type="nucleotide sequence ID" value="XM_019790802.1"/>
</dbReference>